<feature type="compositionally biased region" description="Basic and acidic residues" evidence="12">
    <location>
        <begin position="1116"/>
        <end position="1125"/>
    </location>
</feature>
<name>A0ABS2UHH0_9ACTN</name>
<dbReference type="RefSeq" id="WP_205371568.1">
    <property type="nucleotide sequence ID" value="NZ_JAFEJA010000001.1"/>
</dbReference>
<feature type="domain" description="Ketosynthase family 3 (KS3)" evidence="14">
    <location>
        <begin position="2317"/>
        <end position="2729"/>
    </location>
</feature>
<gene>
    <name evidence="16" type="ORF">JE024_00015</name>
</gene>
<comment type="pathway">
    <text evidence="3">Antibiotic biosynthesis.</text>
</comment>
<dbReference type="InterPro" id="IPR010071">
    <property type="entry name" value="AA_adenyl_dom"/>
</dbReference>
<dbReference type="Gene3D" id="1.10.1200.10">
    <property type="entry name" value="ACP-like"/>
    <property type="match status" value="2"/>
</dbReference>
<dbReference type="InterPro" id="IPR001242">
    <property type="entry name" value="Condensation_dom"/>
</dbReference>
<evidence type="ECO:0000259" key="15">
    <source>
        <dbReference type="PROSITE" id="PS52019"/>
    </source>
</evidence>
<dbReference type="InterPro" id="IPR009081">
    <property type="entry name" value="PP-bd_ACP"/>
</dbReference>
<dbReference type="InterPro" id="IPR018201">
    <property type="entry name" value="Ketoacyl_synth_AS"/>
</dbReference>
<keyword evidence="17" id="KW-1185">Reference proteome</keyword>
<dbReference type="InterPro" id="IPR049900">
    <property type="entry name" value="PKS_mFAS_DH"/>
</dbReference>
<dbReference type="InterPro" id="IPR013217">
    <property type="entry name" value="Methyltransf_12"/>
</dbReference>
<dbReference type="PROSITE" id="PS52019">
    <property type="entry name" value="PKS_MFAS_DH"/>
    <property type="match status" value="1"/>
</dbReference>
<dbReference type="Pfam" id="PF21089">
    <property type="entry name" value="PKS_DH_N"/>
    <property type="match status" value="1"/>
</dbReference>
<dbReference type="InterPro" id="IPR013968">
    <property type="entry name" value="PKS_KR"/>
</dbReference>
<keyword evidence="10" id="KW-0012">Acyltransferase</keyword>
<feature type="domain" description="Ketosynthase family 3 (KS3)" evidence="14">
    <location>
        <begin position="1136"/>
        <end position="1566"/>
    </location>
</feature>
<feature type="region of interest" description="Disordered" evidence="12">
    <location>
        <begin position="2293"/>
        <end position="2321"/>
    </location>
</feature>
<keyword evidence="5" id="KW-0963">Cytoplasm</keyword>
<dbReference type="SMART" id="SM00823">
    <property type="entry name" value="PKS_PP"/>
    <property type="match status" value="2"/>
</dbReference>
<dbReference type="NCBIfam" id="TIGR01733">
    <property type="entry name" value="AA-adenyl-dom"/>
    <property type="match status" value="1"/>
</dbReference>
<dbReference type="InterPro" id="IPR045851">
    <property type="entry name" value="AMP-bd_C_sf"/>
</dbReference>
<keyword evidence="6" id="KW-0597">Phosphoprotein</keyword>
<feature type="domain" description="Carrier" evidence="13">
    <location>
        <begin position="1028"/>
        <end position="1103"/>
    </location>
</feature>
<dbReference type="SUPFAM" id="SSF52777">
    <property type="entry name" value="CoA-dependent acyltransferases"/>
    <property type="match status" value="2"/>
</dbReference>
<dbReference type="InterPro" id="IPR050091">
    <property type="entry name" value="PKS_NRPS_Biosynth_Enz"/>
</dbReference>
<evidence type="ECO:0000259" key="13">
    <source>
        <dbReference type="PROSITE" id="PS50075"/>
    </source>
</evidence>
<dbReference type="PANTHER" id="PTHR43775">
    <property type="entry name" value="FATTY ACID SYNTHASE"/>
    <property type="match status" value="1"/>
</dbReference>
<dbReference type="SMART" id="SM00822">
    <property type="entry name" value="PKS_KR"/>
    <property type="match status" value="1"/>
</dbReference>
<dbReference type="Pfam" id="PF00550">
    <property type="entry name" value="PP-binding"/>
    <property type="match status" value="2"/>
</dbReference>
<feature type="region of interest" description="N-terminal hotdog fold" evidence="11">
    <location>
        <begin position="2878"/>
        <end position="3007"/>
    </location>
</feature>
<evidence type="ECO:0000256" key="4">
    <source>
        <dbReference type="ARBA" id="ARBA00022450"/>
    </source>
</evidence>
<dbReference type="Gene3D" id="3.40.50.980">
    <property type="match status" value="2"/>
</dbReference>
<feature type="region of interest" description="Disordered" evidence="12">
    <location>
        <begin position="611"/>
        <end position="639"/>
    </location>
</feature>
<dbReference type="InterPro" id="IPR020845">
    <property type="entry name" value="AMP-binding_CS"/>
</dbReference>
<dbReference type="SUPFAM" id="SSF53901">
    <property type="entry name" value="Thiolase-like"/>
    <property type="match status" value="2"/>
</dbReference>
<dbReference type="Gene3D" id="2.30.38.10">
    <property type="entry name" value="Luciferase, Domain 3"/>
    <property type="match status" value="1"/>
</dbReference>
<dbReference type="PROSITE" id="PS00455">
    <property type="entry name" value="AMP_BINDING"/>
    <property type="match status" value="1"/>
</dbReference>
<dbReference type="Pfam" id="PF00501">
    <property type="entry name" value="AMP-binding"/>
    <property type="match status" value="1"/>
</dbReference>
<dbReference type="Proteomes" id="UP000664109">
    <property type="component" value="Unassembled WGS sequence"/>
</dbReference>
<dbReference type="InterPro" id="IPR020807">
    <property type="entry name" value="PKS_DH"/>
</dbReference>
<comment type="caution">
    <text evidence="16">The sequence shown here is derived from an EMBL/GenBank/DDBJ whole genome shotgun (WGS) entry which is preliminary data.</text>
</comment>
<dbReference type="CDD" id="cd00833">
    <property type="entry name" value="PKS"/>
    <property type="match status" value="2"/>
</dbReference>
<evidence type="ECO:0000313" key="16">
    <source>
        <dbReference type="EMBL" id="MBM9617135.1"/>
    </source>
</evidence>
<feature type="compositionally biased region" description="Low complexity" evidence="12">
    <location>
        <begin position="2293"/>
        <end position="2311"/>
    </location>
</feature>
<dbReference type="Pfam" id="PF22336">
    <property type="entry name" value="RhiE-like_linker"/>
    <property type="match status" value="1"/>
</dbReference>
<feature type="compositionally biased region" description="Pro residues" evidence="12">
    <location>
        <begin position="989"/>
        <end position="1000"/>
    </location>
</feature>
<feature type="region of interest" description="Disordered" evidence="12">
    <location>
        <begin position="983"/>
        <end position="1028"/>
    </location>
</feature>
<dbReference type="SUPFAM" id="SSF53335">
    <property type="entry name" value="S-adenosyl-L-methionine-dependent methyltransferases"/>
    <property type="match status" value="1"/>
</dbReference>
<evidence type="ECO:0000259" key="14">
    <source>
        <dbReference type="PROSITE" id="PS52004"/>
    </source>
</evidence>
<evidence type="ECO:0000256" key="3">
    <source>
        <dbReference type="ARBA" id="ARBA00004792"/>
    </source>
</evidence>
<dbReference type="SMART" id="SM01294">
    <property type="entry name" value="PKS_PP_betabranch"/>
    <property type="match status" value="2"/>
</dbReference>
<dbReference type="InterPro" id="IPR014030">
    <property type="entry name" value="Ketoacyl_synth_N"/>
</dbReference>
<evidence type="ECO:0000256" key="2">
    <source>
        <dbReference type="ARBA" id="ARBA00004496"/>
    </source>
</evidence>
<dbReference type="CDD" id="cd02440">
    <property type="entry name" value="AdoMet_MTases"/>
    <property type="match status" value="1"/>
</dbReference>
<accession>A0ABS2UHH0</accession>
<dbReference type="PROSITE" id="PS50075">
    <property type="entry name" value="CARRIER"/>
    <property type="match status" value="2"/>
</dbReference>
<dbReference type="Pfam" id="PF08659">
    <property type="entry name" value="KR"/>
    <property type="match status" value="1"/>
</dbReference>
<dbReference type="Gene3D" id="3.10.129.110">
    <property type="entry name" value="Polyketide synthase dehydratase"/>
    <property type="match status" value="1"/>
</dbReference>
<dbReference type="Gene3D" id="3.40.47.10">
    <property type="match status" value="2"/>
</dbReference>
<evidence type="ECO:0000256" key="7">
    <source>
        <dbReference type="ARBA" id="ARBA00022679"/>
    </source>
</evidence>
<dbReference type="CDD" id="cd08953">
    <property type="entry name" value="KR_2_SDR_x"/>
    <property type="match status" value="1"/>
</dbReference>
<dbReference type="InterPro" id="IPR049551">
    <property type="entry name" value="PKS_DH_C"/>
</dbReference>
<comment type="cofactor">
    <cofactor evidence="1">
        <name>pantetheine 4'-phosphate</name>
        <dbReference type="ChEBI" id="CHEBI:47942"/>
    </cofactor>
</comment>
<dbReference type="InterPro" id="IPR057326">
    <property type="entry name" value="KR_dom"/>
</dbReference>
<feature type="compositionally biased region" description="Low complexity" evidence="12">
    <location>
        <begin position="1017"/>
        <end position="1028"/>
    </location>
</feature>
<dbReference type="PROSITE" id="PS52004">
    <property type="entry name" value="KS3_2"/>
    <property type="match status" value="2"/>
</dbReference>
<dbReference type="PROSITE" id="PS00606">
    <property type="entry name" value="KS3_1"/>
    <property type="match status" value="1"/>
</dbReference>
<evidence type="ECO:0000256" key="5">
    <source>
        <dbReference type="ARBA" id="ARBA00022490"/>
    </source>
</evidence>
<comment type="subcellular location">
    <subcellularLocation>
        <location evidence="2">Cytoplasm</location>
    </subcellularLocation>
</comment>
<dbReference type="InterPro" id="IPR042104">
    <property type="entry name" value="PKS_dehydratase_sf"/>
</dbReference>
<dbReference type="InterPro" id="IPR049552">
    <property type="entry name" value="PKS_DH_N"/>
</dbReference>
<dbReference type="InterPro" id="IPR014031">
    <property type="entry name" value="Ketoacyl_synth_C"/>
</dbReference>
<dbReference type="Gene3D" id="1.10.1240.100">
    <property type="match status" value="2"/>
</dbReference>
<evidence type="ECO:0000256" key="9">
    <source>
        <dbReference type="ARBA" id="ARBA00023268"/>
    </source>
</evidence>
<dbReference type="InterPro" id="IPR029063">
    <property type="entry name" value="SAM-dependent_MTases_sf"/>
</dbReference>
<dbReference type="InterPro" id="IPR036291">
    <property type="entry name" value="NAD(P)-bd_dom_sf"/>
</dbReference>
<dbReference type="Pfam" id="PF22621">
    <property type="entry name" value="CurL-like_PKS_C"/>
    <property type="match status" value="1"/>
</dbReference>
<feature type="domain" description="Carrier" evidence="13">
    <location>
        <begin position="2143"/>
        <end position="2217"/>
    </location>
</feature>
<dbReference type="PANTHER" id="PTHR43775:SF37">
    <property type="entry name" value="SI:DKEY-61P9.11"/>
    <property type="match status" value="1"/>
</dbReference>
<dbReference type="Pfam" id="PF00668">
    <property type="entry name" value="Condensation"/>
    <property type="match status" value="1"/>
</dbReference>
<dbReference type="InterPro" id="IPR054514">
    <property type="entry name" value="RhiE-like_linker"/>
</dbReference>
<keyword evidence="4" id="KW-0596">Phosphopantetheine</keyword>
<dbReference type="EMBL" id="JAFEJA010000001">
    <property type="protein sequence ID" value="MBM9617135.1"/>
    <property type="molecule type" value="Genomic_DNA"/>
</dbReference>
<dbReference type="Gene3D" id="3.30.559.10">
    <property type="entry name" value="Chloramphenicol acetyltransferase-like domain"/>
    <property type="match status" value="1"/>
</dbReference>
<dbReference type="Gene3D" id="3.30.559.30">
    <property type="entry name" value="Nonribosomal peptide synthetase, condensation domain"/>
    <property type="match status" value="1"/>
</dbReference>
<dbReference type="Pfam" id="PF00109">
    <property type="entry name" value="ketoacyl-synt"/>
    <property type="match status" value="2"/>
</dbReference>
<dbReference type="SMART" id="SM00826">
    <property type="entry name" value="PKS_DH"/>
    <property type="match status" value="1"/>
</dbReference>
<reference evidence="16 17" key="1">
    <citation type="journal article" date="2016" name="Arch. Microbiol.">
        <title>Streptomyces zhihengii sp. nov., isolated from rhizospheric soil of Psammosilene tunicoides.</title>
        <authorList>
            <person name="Huang M.J."/>
            <person name="Fei J.J."/>
            <person name="Salam N."/>
            <person name="Kim C.J."/>
            <person name="Hozzein W.N."/>
            <person name="Xiao M."/>
            <person name="Huang H.Q."/>
            <person name="Li W.J."/>
        </authorList>
    </citation>
    <scope>NUCLEOTIDE SEQUENCE [LARGE SCALE GENOMIC DNA]</scope>
    <source>
        <strain evidence="16 17">YIM T102</strain>
    </source>
</reference>
<dbReference type="InterPro" id="IPR016039">
    <property type="entry name" value="Thiolase-like"/>
</dbReference>
<feature type="active site" description="Proton acceptor; for dehydratase activity" evidence="11">
    <location>
        <position position="2911"/>
    </location>
</feature>
<feature type="region of interest" description="Disordered" evidence="12">
    <location>
        <begin position="2718"/>
        <end position="2741"/>
    </location>
</feature>
<evidence type="ECO:0000256" key="6">
    <source>
        <dbReference type="ARBA" id="ARBA00022553"/>
    </source>
</evidence>
<evidence type="ECO:0000256" key="10">
    <source>
        <dbReference type="ARBA" id="ARBA00023315"/>
    </source>
</evidence>
<dbReference type="Pfam" id="PF08242">
    <property type="entry name" value="Methyltransf_12"/>
    <property type="match status" value="1"/>
</dbReference>
<dbReference type="Gene3D" id="3.30.300.30">
    <property type="match status" value="1"/>
</dbReference>
<keyword evidence="8" id="KW-0677">Repeat</keyword>
<evidence type="ECO:0000256" key="12">
    <source>
        <dbReference type="SAM" id="MobiDB-lite"/>
    </source>
</evidence>
<dbReference type="SUPFAM" id="SSF51735">
    <property type="entry name" value="NAD(P)-binding Rossmann-fold domains"/>
    <property type="match status" value="2"/>
</dbReference>
<feature type="compositionally biased region" description="Low complexity" evidence="12">
    <location>
        <begin position="621"/>
        <end position="635"/>
    </location>
</feature>
<dbReference type="InterPro" id="IPR023213">
    <property type="entry name" value="CAT-like_dom_sf"/>
</dbReference>
<dbReference type="InterPro" id="IPR020841">
    <property type="entry name" value="PKS_Beta-ketoAc_synthase_dom"/>
</dbReference>
<keyword evidence="7" id="KW-0808">Transferase</keyword>
<dbReference type="InterPro" id="IPR000873">
    <property type="entry name" value="AMP-dep_synth/lig_dom"/>
</dbReference>
<feature type="active site" description="Proton donor; for dehydratase activity" evidence="11">
    <location>
        <position position="3083"/>
    </location>
</feature>
<protein>
    <submittedName>
        <fullName evidence="16">Amino acid adenylation domain-containing protein</fullName>
    </submittedName>
</protein>
<feature type="region of interest" description="Disordered" evidence="12">
    <location>
        <begin position="1107"/>
        <end position="1130"/>
    </location>
</feature>
<evidence type="ECO:0000256" key="1">
    <source>
        <dbReference type="ARBA" id="ARBA00001957"/>
    </source>
</evidence>
<dbReference type="SUPFAM" id="SSF56801">
    <property type="entry name" value="Acetyl-CoA synthetase-like"/>
    <property type="match status" value="1"/>
</dbReference>
<dbReference type="Pfam" id="PF02801">
    <property type="entry name" value="Ketoacyl-synt_C"/>
    <property type="match status" value="2"/>
</dbReference>
<sequence length="3664" mass="389169">MNLRELARMYADGEMSTTGVLAELGRRVDVPLSEGQRGLWALARMEPETYAYNVPVCFSCADVDTAALQAAFRDTLSRHPLLSATVRDTDDGPCLSHTDADGFLVEHVDISGVPSGRVLNLLQDSARRPFDVAGGPLTRLAVLRRSPSEVYVLLVVHHLVIDGVSGRLVVDTLLSAYRARAEGRDVPTEVDSASFGEFVAWERDALAGERAEEDRAFWVRELAGADVLTGLPSQAALPPDAPHIGEVFTSRLTKQQAAAVAAFTAAHEISPGIFFLAAFLTLLHRYTGSDDLVIGMPVAGRPTEHFDPVVGCFVNTLPLRSRPDAAEEFTSYARRVQSTVLDVLEHGTYPFHRIVGDLGARGVNPRSPLYQVVYNYQDSALAGYLGERARATGETDFALVEGLYQLGEYDLTVDVVPGDGFLVNWKYHPDAFSAHAVAGMAQHFATLVDGILGSDGQSPTGRLNLLDDEERRLVVEAWNRTEADFPAHRTCWDLFAEQAEANPEAPAVTCGERTLTYRELAHRSTVLAQALTRRGVGPGDVVGVCYERSLDLVVALLTVMRLGAAYLPLDSGLPAERLSYMVEDSGAHLVICHEAVMDRLTAVGTTTARLYPTDRQNGQDAPAPAAAGETTAGTPHPRASTPPAAYIIYTSGSTGKPKGVVVPHTALTNFLLAMAHTLEVTADDRLLAVTTHSFDIAALELYLPLVTGGQVCVSDAATAADATLLAEKIAAWRPTVMQATPATWAMLVRVGWRNTEGVTVLCGGEALPDGLKDRLVARGEAWNLYGPTETTIWSAAKRLRAGEPVTIGGPIANTQLYVLDPYMNPLPVGVTGELCIAGDGVALGYHRKPELTADRFLDNPFAPGRLYRTGDRARRLPNGEIVVLGRMDNQVKLRGHRIEPGEIEAVLDARPEIGRSVVLLERVGPTDRLTAYLTRSGDTPVDVALLRAELARTLPAYMLPAAYVALDVLPLTAHGKVDRAKLTEGARPVPLPAPDSPAPDSPTAESPAAGSQALDNPAVGSPVPGSPVAELDIERSVRTIFEEVLGSRDIDRAAGFFDIGGDSFAAIEAVERINREFGCSLRPTSLFAHPSVAAMARHLTGHLPAAQAPTAAQPAEPERHRDPRPADPVADDASLGDSIAVIGISCRFPGAADHRAFWSSLLEGRSGGTSWSAEELRTLGVPEELITRTGYVPQRAVVDGRAEFDAAFFDISPRDAEFMDPQARLLLQHAWQALEDAGYRPEDVPGTSVTTSTSTNFYQALLPALMANASGPRVLADSETYAAWLFAQGGTVPTMISTKLGLRGPSMAVSTNCSSALSAVHIACQGLLAGDADQAIVGAASLFSAGDLGYVHQPGLNFSSDGRSRAFADGADGMSGGEGVGVVVLKRAREAIAAGDHIYCLIRGIAVNNDGGDKAGFYAPGVRGQAEVIRKALDKAGTDPSTIRYVEAHGTGTRLGDPIEVAALTEAYRHYTARSQYCGIGSVKSNIGHLDAAAGIAGLVKVALALRHGEVPRTLHCDVPSPEIDWDESPFFVADRNLPLDGDGPARAGLSSFGIGGTNVHAVLEQAPTGAPAAARPGPHTVVLSARDGERLAVLARQLLEFLPGYRDAHGDLASLAYTLQVGRRAMAARVVLVANDVDGLIANLADYVERGALATVYEGTARRPEDQLLGLFDRPGELRDLVAGWLERGEWDKIAPLWVNGVDVEWHLHHGANPPARVSLPTYPFATKRYWPAAEAVPVPRAAGPLDAVAVPRAAGPLDAASLLVAAAGSESVETFLSGRASATEEMDGLARPLVLAQLVAAGLFDRPVRRDLIGQGITPSLAQWLDHTVTVLLGHGELVREGAFVAPRKDAPGPEQAWRAWRAWKDARADDAELAAKTGLTERMIESLPAILSGRTKATAVMFPGGSFELVEPAYRGNPTADYFNEVTAGAVRAEVDAARRDGIRLLEIGAGTGSTSERVFARLTGRDLAEYRYTDVSKAFLTDAERRFAGHVPYVSFSAFDVEREPGAQGLAVGGYDIVVANNVLHATEDIVRAVRHAGALLRPGGVLVLNELARNDWWSHLTFGLLDGWWRFTDGRRIQGGPALSADSWREVLRECGFDTVELLAEPARALGQQVLLARAASPVPRREPRPAASGSPQEHVRAAVERILAETLRLTADDLAADRPFADYGLDSLTGVSLVQRLNESLSTDLDPSVLFENPSIGRLTRFIVEEEGAAVAAVLSEPAVWSEPSALPEPFAVSGGDQGSEPAVLPERFAVPEPFVSPGPAALPAVPAVAVASAVPVTSALPVASTASGPSTASGASAASGPTGGGREPVAIVGMSGRFPGAGDTDEFWELLASGRDAVSKVSRWDLASLGSVCLDGGLLDGVDEFDPLFFGISGAEALYMEPQQRLFLQEAWRALEDAGHAGESLDRDRCGIYVGCAAGDYLDLTGPSDYPGQALWGNMNSLVPSRIAYYLDLHGPAIAVDTACSSSLVSLYLACQALWAGEVTTAIAGGVYVQNSPRLYLAASRAGMLSPTGRCRSFDRAADGFVPAEGVGALILKRLSDAEADGDHIHGVIRGIGINHNGTTNGIAAPNGTSQERLIRQIYQDFGIDPAGIGLVEAHGTGTKLGDPVEFRALDRAFRGFTDAERFCSLGSTKASIGHAQAAAGVIGVIKALLAMRHEVIPGLPHHTATNPSVTLAGSPFFVHTEPRRWAVPEGGRRRAAITSLGASGTNAHAVVEQAPEPSPPPPNRQDGARLIVLSAATEHALREQVARLARHCRAHPGLDAGDVSHTLLLGRRHLRHRWASVVRDIAELESRCTAWLSGQDVPAQSADPRLRALAQQFLDGAAPDFAELFRDGRYRRVPLPGYPFEGERYALPVRAAADAGPRRGGGVLIGDEFYPDGPRRDGAVLTGDEFYLREHQVRGAGIAPGAMYLHWVAAAAGRTAGETVRLRDIVFLRPLAVPGAPRALRVDLRADGDVTRFTVSSTEFTASATESAGDEPVLHCQGEVSAAEPTAARALDLPALLREFRSTAFDPARFYAEWRERGIAYGPTFQGVVAVHRGDDAVLAELRLPGTASGTTEGPLPHPALMDSAMQCMRLLDDDGDDRVGLVFGIKSAEVLAPGARAMWALIRRGEDARGAERIDIDLATGDGTVCLRLRGIVGRRTERTPDPADGVATLVPVWDPLQRTESATWPLDTESVGVIASPGRARDVLLARLPGAHVVADPAGSVYADLETSFRSVPELDHLIWVAPGAEDDRSGAGVVDGQSSGSLHAFRTVKALLAAGYGDRPLGLTLITERAHAVHEAETVDPAHAGVAGLAGSTAKEYPAWRVRMADVDVCDAPSLAAVLDLPADPDGNLRIHRDGRWHGQRLLTVRPAAPASSRLRQGGTYVVVGGAGALGTVISEYLIRRYGARMVWLGRRPRDARVEAAIAQATGTDGPAPLYLRCDATDLASLRAAKDEIVRRFGAVHGVIHSGLVFSGASLARMSEAQFEDVLRGKVDASVRCMQVFGGESLDFALFLSSINSYLKAIKQANYAAACTFLDSFALTVQGRYGTAGKVLNLGYCFNNAPTGSEQGAVVGAQAPLIRPDELTAAIERLCAAPVSRLTLMKFSPVLNNRGIVLGDDEVVLPTAVPPPDAVPADVREPAAATGGELERLRARLAELTALAI</sequence>
<dbReference type="Gene3D" id="3.40.50.150">
    <property type="entry name" value="Vaccinia Virus protein VP39"/>
    <property type="match status" value="1"/>
</dbReference>
<feature type="region of interest" description="C-terminal hotdog fold" evidence="11">
    <location>
        <begin position="3022"/>
        <end position="3164"/>
    </location>
</feature>
<organism evidence="16 17">
    <name type="scientific">Streptomyces zhihengii</name>
    <dbReference type="NCBI Taxonomy" id="1818004"/>
    <lineage>
        <taxon>Bacteria</taxon>
        <taxon>Bacillati</taxon>
        <taxon>Actinomycetota</taxon>
        <taxon>Actinomycetes</taxon>
        <taxon>Kitasatosporales</taxon>
        <taxon>Streptomycetaceae</taxon>
        <taxon>Streptomyces</taxon>
    </lineage>
</organism>
<dbReference type="Pfam" id="PF14765">
    <property type="entry name" value="PS-DH"/>
    <property type="match status" value="1"/>
</dbReference>
<proteinExistence type="predicted"/>
<dbReference type="InterPro" id="IPR020806">
    <property type="entry name" value="PKS_PP-bd"/>
</dbReference>
<dbReference type="InterPro" id="IPR036736">
    <property type="entry name" value="ACP-like_sf"/>
</dbReference>
<dbReference type="Gene3D" id="3.40.50.720">
    <property type="entry name" value="NAD(P)-binding Rossmann-like Domain"/>
    <property type="match status" value="1"/>
</dbReference>
<evidence type="ECO:0000256" key="8">
    <source>
        <dbReference type="ARBA" id="ARBA00022737"/>
    </source>
</evidence>
<evidence type="ECO:0000256" key="11">
    <source>
        <dbReference type="PROSITE-ProRule" id="PRU01363"/>
    </source>
</evidence>
<dbReference type="SMART" id="SM00825">
    <property type="entry name" value="PKS_KS"/>
    <property type="match status" value="2"/>
</dbReference>
<evidence type="ECO:0000313" key="17">
    <source>
        <dbReference type="Proteomes" id="UP000664109"/>
    </source>
</evidence>
<keyword evidence="9" id="KW-0511">Multifunctional enzyme</keyword>
<dbReference type="SUPFAM" id="SSF47336">
    <property type="entry name" value="ACP-like"/>
    <property type="match status" value="2"/>
</dbReference>
<feature type="domain" description="PKS/mFAS DH" evidence="15">
    <location>
        <begin position="2878"/>
        <end position="3164"/>
    </location>
</feature>